<gene>
    <name evidence="3" type="ORF">CVLEPA_LOCUS19842</name>
</gene>
<evidence type="ECO:0000256" key="2">
    <source>
        <dbReference type="SAM" id="Phobius"/>
    </source>
</evidence>
<feature type="compositionally biased region" description="Polar residues" evidence="1">
    <location>
        <begin position="289"/>
        <end position="299"/>
    </location>
</feature>
<feature type="compositionally biased region" description="Basic residues" evidence="1">
    <location>
        <begin position="185"/>
        <end position="198"/>
    </location>
</feature>
<feature type="transmembrane region" description="Helical" evidence="2">
    <location>
        <begin position="66"/>
        <end position="85"/>
    </location>
</feature>
<evidence type="ECO:0000313" key="4">
    <source>
        <dbReference type="Proteomes" id="UP001642483"/>
    </source>
</evidence>
<accession>A0ABP0GC96</accession>
<evidence type="ECO:0000313" key="3">
    <source>
        <dbReference type="EMBL" id="CAK8687780.1"/>
    </source>
</evidence>
<proteinExistence type="predicted"/>
<feature type="region of interest" description="Disordered" evidence="1">
    <location>
        <begin position="100"/>
        <end position="124"/>
    </location>
</feature>
<dbReference type="EMBL" id="CAWYQH010000106">
    <property type="protein sequence ID" value="CAK8687780.1"/>
    <property type="molecule type" value="Genomic_DNA"/>
</dbReference>
<sequence length="352" mass="40093">MAIVLFLATDADNNNAGSSESYNRRHWLLRHQLLPGPIQFDARFGEGKYLMTDFAKYRLRGYLRTFLYMSGCGLLLILGGAIFFLHEGATMQTHRRQEQYKEDGAKSYKMKNMSSTETSRRAEKRSTKYARELRLVGFVFLGVGALLLVIGIPLAYQFWKRYKAAKEIERLPMLDPTYHEQLKKAYTRGHKDRKKVRKQKSDEKQPTTGDRSNSDDRSQTRSPCGGKFWLFGRQRGVTAEGFRIASHHHPSFNLVPIEGLAALTRDQMGEVSRFCIIESQSEEETTESGDCSSNSSSTRGRIGSGCFRKSIRIRNEVDNPGVEEDSDLDDVIEDNATNETPQPSNNDTREKH</sequence>
<feature type="region of interest" description="Disordered" evidence="1">
    <location>
        <begin position="184"/>
        <end position="227"/>
    </location>
</feature>
<organism evidence="3 4">
    <name type="scientific">Clavelina lepadiformis</name>
    <name type="common">Light-bulb sea squirt</name>
    <name type="synonym">Ascidia lepadiformis</name>
    <dbReference type="NCBI Taxonomy" id="159417"/>
    <lineage>
        <taxon>Eukaryota</taxon>
        <taxon>Metazoa</taxon>
        <taxon>Chordata</taxon>
        <taxon>Tunicata</taxon>
        <taxon>Ascidiacea</taxon>
        <taxon>Aplousobranchia</taxon>
        <taxon>Clavelinidae</taxon>
        <taxon>Clavelina</taxon>
    </lineage>
</organism>
<feature type="compositionally biased region" description="Acidic residues" evidence="1">
    <location>
        <begin position="321"/>
        <end position="333"/>
    </location>
</feature>
<protein>
    <submittedName>
        <fullName evidence="3">Uncharacterized protein</fullName>
    </submittedName>
</protein>
<keyword evidence="2" id="KW-0472">Membrane</keyword>
<evidence type="ECO:0000256" key="1">
    <source>
        <dbReference type="SAM" id="MobiDB-lite"/>
    </source>
</evidence>
<keyword evidence="2" id="KW-0812">Transmembrane</keyword>
<feature type="compositionally biased region" description="Polar residues" evidence="1">
    <location>
        <begin position="335"/>
        <end position="346"/>
    </location>
</feature>
<reference evidence="3 4" key="1">
    <citation type="submission" date="2024-02" db="EMBL/GenBank/DDBJ databases">
        <authorList>
            <person name="Daric V."/>
            <person name="Darras S."/>
        </authorList>
    </citation>
    <scope>NUCLEOTIDE SEQUENCE [LARGE SCALE GENOMIC DNA]</scope>
</reference>
<comment type="caution">
    <text evidence="3">The sequence shown here is derived from an EMBL/GenBank/DDBJ whole genome shotgun (WGS) entry which is preliminary data.</text>
</comment>
<keyword evidence="4" id="KW-1185">Reference proteome</keyword>
<dbReference type="Proteomes" id="UP001642483">
    <property type="component" value="Unassembled WGS sequence"/>
</dbReference>
<name>A0ABP0GC96_CLALP</name>
<feature type="region of interest" description="Disordered" evidence="1">
    <location>
        <begin position="279"/>
        <end position="352"/>
    </location>
</feature>
<feature type="transmembrane region" description="Helical" evidence="2">
    <location>
        <begin position="135"/>
        <end position="156"/>
    </location>
</feature>
<keyword evidence="2" id="KW-1133">Transmembrane helix</keyword>